<sequence>MSSTEKSVLFSIGAYDDMLEMLASVKGLHELRYTIYGTAGTHDFITVSLCL</sequence>
<dbReference type="InterPro" id="IPR036914">
    <property type="entry name" value="MGS-like_dom_sf"/>
</dbReference>
<dbReference type="Gene3D" id="3.40.50.1380">
    <property type="entry name" value="Methylglyoxal synthase-like domain"/>
    <property type="match status" value="1"/>
</dbReference>
<keyword evidence="2" id="KW-1185">Reference proteome</keyword>
<dbReference type="VEuPathDB" id="FungiDB:PSHT_02121"/>
<evidence type="ECO:0000313" key="1">
    <source>
        <dbReference type="EMBL" id="POW21636.1"/>
    </source>
</evidence>
<protein>
    <submittedName>
        <fullName evidence="1">Uncharacterized protein</fullName>
    </submittedName>
</protein>
<dbReference type="Proteomes" id="UP000238274">
    <property type="component" value="Unassembled WGS sequence"/>
</dbReference>
<gene>
    <name evidence="1" type="ORF">PSHT_02121</name>
</gene>
<reference evidence="1 2" key="1">
    <citation type="submission" date="2017-12" db="EMBL/GenBank/DDBJ databases">
        <title>Gene loss provides genomic basis for host adaptation in cereal stripe rust fungi.</title>
        <authorList>
            <person name="Xia C."/>
        </authorList>
    </citation>
    <scope>NUCLEOTIDE SEQUENCE [LARGE SCALE GENOMIC DNA]</scope>
    <source>
        <strain evidence="1 2">93TX-2</strain>
    </source>
</reference>
<reference evidence="2" key="2">
    <citation type="journal article" date="2018" name="BMC Genomics">
        <title>Genomic insights into host adaptation between the wheat stripe rust pathogen (Puccinia striiformis f. sp. tritici) and the barley stripe rust pathogen (Puccinia striiformis f. sp. hordei).</title>
        <authorList>
            <person name="Xia C."/>
            <person name="Wang M."/>
            <person name="Yin C."/>
            <person name="Cornejo O.E."/>
            <person name="Hulbert S.H."/>
            <person name="Chen X."/>
        </authorList>
    </citation>
    <scope>NUCLEOTIDE SEQUENCE [LARGE SCALE GENOMIC DNA]</scope>
    <source>
        <strain evidence="2">93TX-2</strain>
    </source>
</reference>
<dbReference type="EMBL" id="PKSM01000018">
    <property type="protein sequence ID" value="POW21636.1"/>
    <property type="molecule type" value="Genomic_DNA"/>
</dbReference>
<organism evidence="1 2">
    <name type="scientific">Puccinia striiformis</name>
    <dbReference type="NCBI Taxonomy" id="27350"/>
    <lineage>
        <taxon>Eukaryota</taxon>
        <taxon>Fungi</taxon>
        <taxon>Dikarya</taxon>
        <taxon>Basidiomycota</taxon>
        <taxon>Pucciniomycotina</taxon>
        <taxon>Pucciniomycetes</taxon>
        <taxon>Pucciniales</taxon>
        <taxon>Pucciniaceae</taxon>
        <taxon>Puccinia</taxon>
    </lineage>
</organism>
<dbReference type="AlphaFoldDB" id="A0A2S4WIL9"/>
<name>A0A2S4WIL9_9BASI</name>
<dbReference type="SUPFAM" id="SSF52335">
    <property type="entry name" value="Methylglyoxal synthase-like"/>
    <property type="match status" value="1"/>
</dbReference>
<accession>A0A2S4WIL9</accession>
<reference evidence="2" key="3">
    <citation type="journal article" date="2018" name="Mol. Plant Microbe Interact.">
        <title>Genome sequence resources for the wheat stripe rust pathogen (Puccinia striiformis f. sp. tritici) and the barley stripe rust pathogen (Puccinia striiformis f. sp. hordei).</title>
        <authorList>
            <person name="Xia C."/>
            <person name="Wang M."/>
            <person name="Yin C."/>
            <person name="Cornejo O.E."/>
            <person name="Hulbert S.H."/>
            <person name="Chen X."/>
        </authorList>
    </citation>
    <scope>NUCLEOTIDE SEQUENCE [LARGE SCALE GENOMIC DNA]</scope>
    <source>
        <strain evidence="2">93TX-2</strain>
    </source>
</reference>
<evidence type="ECO:0000313" key="2">
    <source>
        <dbReference type="Proteomes" id="UP000238274"/>
    </source>
</evidence>
<proteinExistence type="predicted"/>
<comment type="caution">
    <text evidence="1">The sequence shown here is derived from an EMBL/GenBank/DDBJ whole genome shotgun (WGS) entry which is preliminary data.</text>
</comment>